<dbReference type="GO" id="GO:0003676">
    <property type="term" value="F:nucleic acid binding"/>
    <property type="evidence" value="ECO:0007669"/>
    <property type="project" value="InterPro"/>
</dbReference>
<dbReference type="Gramene" id="Pp3c16_2780V3.1">
    <property type="protein sequence ID" value="PAC:32986399.CDS.1"/>
    <property type="gene ID" value="Pp3c16_2780"/>
</dbReference>
<protein>
    <recommendedName>
        <fullName evidence="4">Tc1-like transposase DDE domain-containing protein</fullName>
    </recommendedName>
</protein>
<accession>A0A2K1J6Y9</accession>
<dbReference type="STRING" id="3218.A0A2K1J6Y9"/>
<dbReference type="InterPro" id="IPR036397">
    <property type="entry name" value="RNaseH_sf"/>
</dbReference>
<evidence type="ECO:0000313" key="1">
    <source>
        <dbReference type="EMBL" id="PNR37282.1"/>
    </source>
</evidence>
<dbReference type="EnsemblPlants" id="Pp3c16_2780V3.1">
    <property type="protein sequence ID" value="PAC:32986399.CDS.1"/>
    <property type="gene ID" value="Pp3c16_2780"/>
</dbReference>
<dbReference type="EMBL" id="ABEU02000016">
    <property type="protein sequence ID" value="PNR37282.1"/>
    <property type="molecule type" value="Genomic_DNA"/>
</dbReference>
<keyword evidence="3" id="KW-1185">Reference proteome</keyword>
<name>A0A2K1J6Y9_PHYPA</name>
<reference evidence="1 3" key="2">
    <citation type="journal article" date="2018" name="Plant J.">
        <title>The Physcomitrella patens chromosome-scale assembly reveals moss genome structure and evolution.</title>
        <authorList>
            <person name="Lang D."/>
            <person name="Ullrich K.K."/>
            <person name="Murat F."/>
            <person name="Fuchs J."/>
            <person name="Jenkins J."/>
            <person name="Haas F.B."/>
            <person name="Piednoel M."/>
            <person name="Gundlach H."/>
            <person name="Van Bel M."/>
            <person name="Meyberg R."/>
            <person name="Vives C."/>
            <person name="Morata J."/>
            <person name="Symeonidi A."/>
            <person name="Hiss M."/>
            <person name="Muchero W."/>
            <person name="Kamisugi Y."/>
            <person name="Saleh O."/>
            <person name="Blanc G."/>
            <person name="Decker E.L."/>
            <person name="van Gessel N."/>
            <person name="Grimwood J."/>
            <person name="Hayes R.D."/>
            <person name="Graham S.W."/>
            <person name="Gunter L.E."/>
            <person name="McDaniel S.F."/>
            <person name="Hoernstein S.N.W."/>
            <person name="Larsson A."/>
            <person name="Li F.W."/>
            <person name="Perroud P.F."/>
            <person name="Phillips J."/>
            <person name="Ranjan P."/>
            <person name="Rokshar D.S."/>
            <person name="Rothfels C.J."/>
            <person name="Schneider L."/>
            <person name="Shu S."/>
            <person name="Stevenson D.W."/>
            <person name="Thummler F."/>
            <person name="Tillich M."/>
            <person name="Villarreal Aguilar J.C."/>
            <person name="Widiez T."/>
            <person name="Wong G.K."/>
            <person name="Wymore A."/>
            <person name="Zhang Y."/>
            <person name="Zimmer A.D."/>
            <person name="Quatrano R.S."/>
            <person name="Mayer K.F.X."/>
            <person name="Goodstein D."/>
            <person name="Casacuberta J.M."/>
            <person name="Vandepoele K."/>
            <person name="Reski R."/>
            <person name="Cuming A.C."/>
            <person name="Tuskan G.A."/>
            <person name="Maumus F."/>
            <person name="Salse J."/>
            <person name="Schmutz J."/>
            <person name="Rensing S.A."/>
        </authorList>
    </citation>
    <scope>NUCLEOTIDE SEQUENCE [LARGE SCALE GENOMIC DNA]</scope>
    <source>
        <strain evidence="2 3">cv. Gransden 2004</strain>
    </source>
</reference>
<dbReference type="AlphaFoldDB" id="A0A2K1J6Y9"/>
<gene>
    <name evidence="1" type="ORF">PHYPA_020390</name>
</gene>
<dbReference type="Proteomes" id="UP000006727">
    <property type="component" value="Chromosome 16"/>
</dbReference>
<organism evidence="1">
    <name type="scientific">Physcomitrium patens</name>
    <name type="common">Spreading-leaved earth moss</name>
    <name type="synonym">Physcomitrella patens</name>
    <dbReference type="NCBI Taxonomy" id="3218"/>
    <lineage>
        <taxon>Eukaryota</taxon>
        <taxon>Viridiplantae</taxon>
        <taxon>Streptophyta</taxon>
        <taxon>Embryophyta</taxon>
        <taxon>Bryophyta</taxon>
        <taxon>Bryophytina</taxon>
        <taxon>Bryopsida</taxon>
        <taxon>Funariidae</taxon>
        <taxon>Funariales</taxon>
        <taxon>Funariaceae</taxon>
        <taxon>Physcomitrium</taxon>
    </lineage>
</organism>
<evidence type="ECO:0008006" key="4">
    <source>
        <dbReference type="Google" id="ProtNLM"/>
    </source>
</evidence>
<proteinExistence type="predicted"/>
<reference evidence="2" key="3">
    <citation type="submission" date="2020-12" db="UniProtKB">
        <authorList>
            <consortium name="EnsemblPlants"/>
        </authorList>
    </citation>
    <scope>IDENTIFICATION</scope>
</reference>
<dbReference type="Gene3D" id="3.30.420.10">
    <property type="entry name" value="Ribonuclease H-like superfamily/Ribonuclease H"/>
    <property type="match status" value="1"/>
</dbReference>
<sequence length="52" mass="6115">MVEIEERMDAKQFVEILEKNLLPSIKESGISEEEVIFQQDNDPKHNSKLAWK</sequence>
<reference evidence="1 3" key="1">
    <citation type="journal article" date="2008" name="Science">
        <title>The Physcomitrella genome reveals evolutionary insights into the conquest of land by plants.</title>
        <authorList>
            <person name="Rensing S."/>
            <person name="Lang D."/>
            <person name="Zimmer A."/>
            <person name="Terry A."/>
            <person name="Salamov A."/>
            <person name="Shapiro H."/>
            <person name="Nishiyama T."/>
            <person name="Perroud P.-F."/>
            <person name="Lindquist E."/>
            <person name="Kamisugi Y."/>
            <person name="Tanahashi T."/>
            <person name="Sakakibara K."/>
            <person name="Fujita T."/>
            <person name="Oishi K."/>
            <person name="Shin-I T."/>
            <person name="Kuroki Y."/>
            <person name="Toyoda A."/>
            <person name="Suzuki Y."/>
            <person name="Hashimoto A."/>
            <person name="Yamaguchi K."/>
            <person name="Sugano A."/>
            <person name="Kohara Y."/>
            <person name="Fujiyama A."/>
            <person name="Anterola A."/>
            <person name="Aoki S."/>
            <person name="Ashton N."/>
            <person name="Barbazuk W.B."/>
            <person name="Barker E."/>
            <person name="Bennetzen J."/>
            <person name="Bezanilla M."/>
            <person name="Blankenship R."/>
            <person name="Cho S.H."/>
            <person name="Dutcher S."/>
            <person name="Estelle M."/>
            <person name="Fawcett J.A."/>
            <person name="Gundlach H."/>
            <person name="Hanada K."/>
            <person name="Heyl A."/>
            <person name="Hicks K.A."/>
            <person name="Hugh J."/>
            <person name="Lohr M."/>
            <person name="Mayer K."/>
            <person name="Melkozernov A."/>
            <person name="Murata T."/>
            <person name="Nelson D."/>
            <person name="Pils B."/>
            <person name="Prigge M."/>
            <person name="Reiss B."/>
            <person name="Renner T."/>
            <person name="Rombauts S."/>
            <person name="Rushton P."/>
            <person name="Sanderfoot A."/>
            <person name="Schween G."/>
            <person name="Shiu S.-H."/>
            <person name="Stueber K."/>
            <person name="Theodoulou F.L."/>
            <person name="Tu H."/>
            <person name="Van de Peer Y."/>
            <person name="Verrier P.J."/>
            <person name="Waters E."/>
            <person name="Wood A."/>
            <person name="Yang L."/>
            <person name="Cove D."/>
            <person name="Cuming A."/>
            <person name="Hasebe M."/>
            <person name="Lucas S."/>
            <person name="Mishler D.B."/>
            <person name="Reski R."/>
            <person name="Grigoriev I."/>
            <person name="Quatrano R.S."/>
            <person name="Boore J.L."/>
        </authorList>
    </citation>
    <scope>NUCLEOTIDE SEQUENCE [LARGE SCALE GENOMIC DNA]</scope>
    <source>
        <strain evidence="2 3">cv. Gransden 2004</strain>
    </source>
</reference>
<evidence type="ECO:0000313" key="3">
    <source>
        <dbReference type="Proteomes" id="UP000006727"/>
    </source>
</evidence>
<evidence type="ECO:0000313" key="2">
    <source>
        <dbReference type="EnsemblPlants" id="PAC:32986399.CDS.1"/>
    </source>
</evidence>
<dbReference type="InParanoid" id="A0A2K1J6Y9"/>
<dbReference type="PaxDb" id="3218-PP1S242_14V6.1"/>